<name>A0ABR7G2Z6_9FIRM</name>
<evidence type="ECO:0000256" key="2">
    <source>
        <dbReference type="ARBA" id="ARBA00022475"/>
    </source>
</evidence>
<dbReference type="PANTHER" id="PTHR30213:SF0">
    <property type="entry name" value="UPF0761 MEMBRANE PROTEIN YIHY"/>
    <property type="match status" value="1"/>
</dbReference>
<evidence type="ECO:0000256" key="6">
    <source>
        <dbReference type="SAM" id="Phobius"/>
    </source>
</evidence>
<feature type="transmembrane region" description="Helical" evidence="6">
    <location>
        <begin position="177"/>
        <end position="194"/>
    </location>
</feature>
<evidence type="ECO:0000256" key="3">
    <source>
        <dbReference type="ARBA" id="ARBA00022692"/>
    </source>
</evidence>
<evidence type="ECO:0000313" key="7">
    <source>
        <dbReference type="EMBL" id="MBC5681295.1"/>
    </source>
</evidence>
<dbReference type="InterPro" id="IPR017039">
    <property type="entry name" value="Virul_fac_BrkB"/>
</dbReference>
<sequence length="281" mass="31919">MNTIIITIKQIASKLSKDSITSYAAQSCFYMLLSFFPALIILMSLIHYLPVTPDTIIEVLRAVAPPQIEPVFETIINDVYNNSSIAIVSITAVVVLWSAGKGFLSIMQCLNSIYGSNRHRNWFISRIISTVYTLIFLLSILLTLVLMVFGDKFVSIIGLFLPKVANTFTAILHNRTLLFPCVLMVIFLCMYKYVPNRKTTFFNELPGAVFAATGWFLFSYFYSVYVNHSPNFSLMYGSLSTLVFALMWMYFCMIIVFLGAELNMFLTKKRSGDFGSWIEEL</sequence>
<dbReference type="Pfam" id="PF03631">
    <property type="entry name" value="Virul_fac_BrkB"/>
    <property type="match status" value="1"/>
</dbReference>
<dbReference type="RefSeq" id="WP_186837085.1">
    <property type="nucleotide sequence ID" value="NZ_JACOPD010000006.1"/>
</dbReference>
<reference evidence="7 8" key="1">
    <citation type="submission" date="2020-08" db="EMBL/GenBank/DDBJ databases">
        <title>Genome public.</title>
        <authorList>
            <person name="Liu C."/>
            <person name="Sun Q."/>
        </authorList>
    </citation>
    <scope>NUCLEOTIDE SEQUENCE [LARGE SCALE GENOMIC DNA]</scope>
    <source>
        <strain evidence="7 8">NSJ-43</strain>
    </source>
</reference>
<accession>A0ABR7G2Z6</accession>
<evidence type="ECO:0000256" key="1">
    <source>
        <dbReference type="ARBA" id="ARBA00004651"/>
    </source>
</evidence>
<keyword evidence="8" id="KW-1185">Reference proteome</keyword>
<feature type="transmembrane region" description="Helical" evidence="6">
    <location>
        <begin position="234"/>
        <end position="260"/>
    </location>
</feature>
<feature type="transmembrane region" description="Helical" evidence="6">
    <location>
        <begin position="85"/>
        <end position="106"/>
    </location>
</feature>
<keyword evidence="5 6" id="KW-0472">Membrane</keyword>
<evidence type="ECO:0000256" key="5">
    <source>
        <dbReference type="ARBA" id="ARBA00023136"/>
    </source>
</evidence>
<dbReference type="PIRSF" id="PIRSF035875">
    <property type="entry name" value="RNase_BN"/>
    <property type="match status" value="1"/>
</dbReference>
<dbReference type="EMBL" id="JACOPD010000006">
    <property type="protein sequence ID" value="MBC5681295.1"/>
    <property type="molecule type" value="Genomic_DNA"/>
</dbReference>
<evidence type="ECO:0000313" key="8">
    <source>
        <dbReference type="Proteomes" id="UP000628463"/>
    </source>
</evidence>
<evidence type="ECO:0000256" key="4">
    <source>
        <dbReference type="ARBA" id="ARBA00022989"/>
    </source>
</evidence>
<comment type="caution">
    <text evidence="7">The sequence shown here is derived from an EMBL/GenBank/DDBJ whole genome shotgun (WGS) entry which is preliminary data.</text>
</comment>
<feature type="transmembrane region" description="Helical" evidence="6">
    <location>
        <begin position="201"/>
        <end position="222"/>
    </location>
</feature>
<keyword evidence="4 6" id="KW-1133">Transmembrane helix</keyword>
<proteinExistence type="predicted"/>
<feature type="transmembrane region" description="Helical" evidence="6">
    <location>
        <begin position="29"/>
        <end position="49"/>
    </location>
</feature>
<comment type="subcellular location">
    <subcellularLocation>
        <location evidence="1">Cell membrane</location>
        <topology evidence="1">Multi-pass membrane protein</topology>
    </subcellularLocation>
</comment>
<organism evidence="7 8">
    <name type="scientific">Lachnospira hominis</name>
    <name type="common">ex Liu et al. 2021</name>
    <dbReference type="NCBI Taxonomy" id="2763051"/>
    <lineage>
        <taxon>Bacteria</taxon>
        <taxon>Bacillati</taxon>
        <taxon>Bacillota</taxon>
        <taxon>Clostridia</taxon>
        <taxon>Lachnospirales</taxon>
        <taxon>Lachnospiraceae</taxon>
        <taxon>Lachnospira</taxon>
    </lineage>
</organism>
<protein>
    <submittedName>
        <fullName evidence="7">YihY/virulence factor BrkB family protein</fullName>
    </submittedName>
</protein>
<feature type="transmembrane region" description="Helical" evidence="6">
    <location>
        <begin position="127"/>
        <end position="149"/>
    </location>
</feature>
<dbReference type="Proteomes" id="UP000628463">
    <property type="component" value="Unassembled WGS sequence"/>
</dbReference>
<gene>
    <name evidence="7" type="ORF">H8S01_10015</name>
</gene>
<keyword evidence="2" id="KW-1003">Cell membrane</keyword>
<dbReference type="NCBIfam" id="TIGR00765">
    <property type="entry name" value="yihY_not_rbn"/>
    <property type="match status" value="1"/>
</dbReference>
<dbReference type="PANTHER" id="PTHR30213">
    <property type="entry name" value="INNER MEMBRANE PROTEIN YHJD"/>
    <property type="match status" value="1"/>
</dbReference>
<keyword evidence="3 6" id="KW-0812">Transmembrane</keyword>